<name>U5LD97_9BACI</name>
<gene>
    <name evidence="1" type="ORF">N288_13425</name>
</gene>
<evidence type="ECO:0000313" key="1">
    <source>
        <dbReference type="EMBL" id="AGX04587.1"/>
    </source>
</evidence>
<evidence type="ECO:0000313" key="2">
    <source>
        <dbReference type="Proteomes" id="UP000017805"/>
    </source>
</evidence>
<dbReference type="AlphaFoldDB" id="U5LD97"/>
<dbReference type="STRING" id="1367477.N288_13425"/>
<keyword evidence="2" id="KW-1185">Reference proteome</keyword>
<dbReference type="Proteomes" id="UP000017805">
    <property type="component" value="Chromosome"/>
</dbReference>
<sequence>MFIHTVLFYLQKGLFYFCQLKNYITYPERRRDWPDEASAAGLLTLCQFHRYTGKISRDHSSQLSLPGGFLVW</sequence>
<protein>
    <submittedName>
        <fullName evidence="1">Uncharacterized protein</fullName>
    </submittedName>
</protein>
<reference evidence="1 2" key="1">
    <citation type="submission" date="2013-07" db="EMBL/GenBank/DDBJ databases">
        <title>Complete genome sequence of Bacillus infantis NRRL B-14911 that has potential to induce cardiac disease by antigenic mimicry.</title>
        <authorList>
            <person name="Massilamany C."/>
            <person name="Smith T.P.L."/>
            <person name="Loy J.D."/>
            <person name="Barletta R."/>
            <person name="Reddy J."/>
        </authorList>
    </citation>
    <scope>NUCLEOTIDE SEQUENCE [LARGE SCALE GENOMIC DNA]</scope>
    <source>
        <strain evidence="1 2">NRRL B-14911</strain>
    </source>
</reference>
<dbReference type="HOGENOM" id="CLU_2713971_0_0_9"/>
<dbReference type="KEGG" id="bif:N288_13425"/>
<accession>U5LD97</accession>
<organism evidence="1 2">
    <name type="scientific">Bacillus infantis NRRL B-14911</name>
    <dbReference type="NCBI Taxonomy" id="1367477"/>
    <lineage>
        <taxon>Bacteria</taxon>
        <taxon>Bacillati</taxon>
        <taxon>Bacillota</taxon>
        <taxon>Bacilli</taxon>
        <taxon>Bacillales</taxon>
        <taxon>Bacillaceae</taxon>
        <taxon>Bacillus</taxon>
    </lineage>
</organism>
<dbReference type="EMBL" id="CP006643">
    <property type="protein sequence ID" value="AGX04587.1"/>
    <property type="molecule type" value="Genomic_DNA"/>
</dbReference>
<proteinExistence type="predicted"/>